<evidence type="ECO:0000256" key="4">
    <source>
        <dbReference type="ARBA" id="ARBA00022679"/>
    </source>
</evidence>
<dbReference type="PANTHER" id="PTHR43025">
    <property type="entry name" value="MONOGALACTOSYLDIACYLGLYCEROL SYNTHASE"/>
    <property type="match status" value="1"/>
</dbReference>
<dbReference type="InterPro" id="IPR009695">
    <property type="entry name" value="Diacylglyc_glucosyltr_N"/>
</dbReference>
<dbReference type="InterPro" id="IPR050519">
    <property type="entry name" value="Glycosyltransf_28_UgtP"/>
</dbReference>
<evidence type="ECO:0000256" key="6">
    <source>
        <dbReference type="SAM" id="MobiDB-lite"/>
    </source>
</evidence>
<feature type="compositionally biased region" description="Low complexity" evidence="6">
    <location>
        <begin position="20"/>
        <end position="31"/>
    </location>
</feature>
<evidence type="ECO:0000313" key="9">
    <source>
        <dbReference type="EMBL" id="CAK0736098.1"/>
    </source>
</evidence>
<feature type="domain" description="Glycosyl transferase family 28 C-terminal" evidence="7">
    <location>
        <begin position="329"/>
        <end position="423"/>
    </location>
</feature>
<evidence type="ECO:0000259" key="7">
    <source>
        <dbReference type="Pfam" id="PF04101"/>
    </source>
</evidence>
<evidence type="ECO:0000256" key="3">
    <source>
        <dbReference type="ARBA" id="ARBA00022676"/>
    </source>
</evidence>
<evidence type="ECO:0000259" key="8">
    <source>
        <dbReference type="Pfam" id="PF06925"/>
    </source>
</evidence>
<evidence type="ECO:0000313" key="10">
    <source>
        <dbReference type="Proteomes" id="UP001314263"/>
    </source>
</evidence>
<keyword evidence="4" id="KW-0808">Transferase</keyword>
<keyword evidence="3" id="KW-0328">Glycosyltransferase</keyword>
<comment type="similarity">
    <text evidence="1">Belongs to the glycosyltransferase 28 family.</text>
</comment>
<dbReference type="GO" id="GO:0031969">
    <property type="term" value="C:chloroplast membrane"/>
    <property type="evidence" value="ECO:0007669"/>
    <property type="project" value="UniProtKB-SubCell"/>
</dbReference>
<dbReference type="PANTHER" id="PTHR43025:SF3">
    <property type="entry name" value="MONOGALACTOSYLDIACYLGLYCEROL SYNTHASE 1, CHLOROPLASTIC"/>
    <property type="match status" value="1"/>
</dbReference>
<evidence type="ECO:0000256" key="1">
    <source>
        <dbReference type="ARBA" id="ARBA00006962"/>
    </source>
</evidence>
<dbReference type="Proteomes" id="UP001314263">
    <property type="component" value="Unassembled WGS sequence"/>
</dbReference>
<dbReference type="EC" id="2.4.1.46" evidence="2"/>
<feature type="region of interest" description="Disordered" evidence="6">
    <location>
        <begin position="1"/>
        <end position="84"/>
    </location>
</feature>
<sequence>MDKQSVAPPGTELTKKPFTAALPSASPASQSKWSNSAGLSETRKPGVTCSFPSGGQKRQSHSSDHQLSKSSQQGSAGYHGTSHAQSWLVGGRSPAHASLLWPFSFGRGKRQAATKRRKRVMVLMSDTGGGHRASAEALQAGFEQLYGDDFQVDYVDVWTDHTPYPFNQLPKTYSFMVRNSLMWRIGYYGQQPRFIHVPTQTVSSLFVSKQVAAAFDHYQPDLVVSVHPLMQLVPLRVLRQQARRGKRKPVPFATVVTDLTTCHNTWFHPLVDRCFVPTLYCKRSAMRNGLKEEQITVHGLPIRPAFSQKLAPKHQLRRSLGLERDLPIVLLVGGGEGMGAIEKTLQALDDRVGGGCQVVAVCGRNKALIERLNHRSFPGGLKVRVCGFVTNMAEWMTASDTIITKAGPGTIAEALICGLPIILNGFIPCQEEGNVPFVVDNKVGLFERKPAAIAQILEGWLTVEKAEFNRFAERAREIGSRWKGALLRIVVDLALMCDSALEVESIKAAAHKALVQHSSA</sequence>
<dbReference type="AlphaFoldDB" id="A0AAV1HR29"/>
<name>A0AAV1HR29_9CHLO</name>
<dbReference type="Pfam" id="PF04101">
    <property type="entry name" value="Glyco_tran_28_C"/>
    <property type="match status" value="1"/>
</dbReference>
<comment type="caution">
    <text evidence="9">The sequence shown here is derived from an EMBL/GenBank/DDBJ whole genome shotgun (WGS) entry which is preliminary data.</text>
</comment>
<feature type="domain" description="Diacylglycerol glucosyltransferase N-terminal" evidence="8">
    <location>
        <begin position="131"/>
        <end position="302"/>
    </location>
</feature>
<gene>
    <name evidence="9" type="ORF">CVIRNUC_000691</name>
</gene>
<dbReference type="EMBL" id="CAUYUE010000001">
    <property type="protein sequence ID" value="CAK0736098.1"/>
    <property type="molecule type" value="Genomic_DNA"/>
</dbReference>
<dbReference type="SUPFAM" id="SSF53756">
    <property type="entry name" value="UDP-Glycosyltransferase/glycogen phosphorylase"/>
    <property type="match status" value="1"/>
</dbReference>
<keyword evidence="10" id="KW-1185">Reference proteome</keyword>
<dbReference type="GO" id="GO:0009247">
    <property type="term" value="P:glycolipid biosynthetic process"/>
    <property type="evidence" value="ECO:0007669"/>
    <property type="project" value="InterPro"/>
</dbReference>
<accession>A0AAV1HR29</accession>
<dbReference type="GO" id="GO:0046509">
    <property type="term" value="F:1,2-diacylglycerol 3-beta-galactosyltransferase activity"/>
    <property type="evidence" value="ECO:0007669"/>
    <property type="project" value="UniProtKB-EC"/>
</dbReference>
<comment type="subcellular location">
    <subcellularLocation>
        <location evidence="5">Plastid</location>
        <location evidence="5">Chloroplast membrane</location>
    </subcellularLocation>
</comment>
<organism evidence="9 10">
    <name type="scientific">Coccomyxa viridis</name>
    <dbReference type="NCBI Taxonomy" id="1274662"/>
    <lineage>
        <taxon>Eukaryota</taxon>
        <taxon>Viridiplantae</taxon>
        <taxon>Chlorophyta</taxon>
        <taxon>core chlorophytes</taxon>
        <taxon>Trebouxiophyceae</taxon>
        <taxon>Trebouxiophyceae incertae sedis</taxon>
        <taxon>Coccomyxaceae</taxon>
        <taxon>Coccomyxa</taxon>
    </lineage>
</organism>
<dbReference type="Pfam" id="PF06925">
    <property type="entry name" value="MGDG_synth"/>
    <property type="match status" value="1"/>
</dbReference>
<dbReference type="Gene3D" id="3.40.50.2000">
    <property type="entry name" value="Glycogen Phosphorylase B"/>
    <property type="match status" value="1"/>
</dbReference>
<reference evidence="9 10" key="1">
    <citation type="submission" date="2023-10" db="EMBL/GenBank/DDBJ databases">
        <authorList>
            <person name="Maclean D."/>
            <person name="Macfadyen A."/>
        </authorList>
    </citation>
    <scope>NUCLEOTIDE SEQUENCE [LARGE SCALE GENOMIC DNA]</scope>
</reference>
<protein>
    <recommendedName>
        <fullName evidence="2">monogalactosyldiacylglycerol synthase</fullName>
        <ecNumber evidence="2">2.4.1.46</ecNumber>
    </recommendedName>
</protein>
<evidence type="ECO:0000256" key="2">
    <source>
        <dbReference type="ARBA" id="ARBA00012615"/>
    </source>
</evidence>
<proteinExistence type="inferred from homology"/>
<evidence type="ECO:0000256" key="5">
    <source>
        <dbReference type="ARBA" id="ARBA00046299"/>
    </source>
</evidence>
<dbReference type="InterPro" id="IPR007235">
    <property type="entry name" value="Glyco_trans_28_C"/>
</dbReference>